<dbReference type="InterPro" id="IPR006827">
    <property type="entry name" value="Lant_deHydtase_N"/>
</dbReference>
<dbReference type="KEGG" id="apre:CNX65_19275"/>
<evidence type="ECO:0000259" key="1">
    <source>
        <dbReference type="Pfam" id="PF04738"/>
    </source>
</evidence>
<protein>
    <recommendedName>
        <fullName evidence="1">Lantibiotic dehydratase N-terminal domain-containing protein</fullName>
    </recommendedName>
</protein>
<evidence type="ECO:0000313" key="2">
    <source>
        <dbReference type="EMBL" id="ATE55166.1"/>
    </source>
</evidence>
<name>A0A290Z843_9PSEU</name>
<reference evidence="2" key="1">
    <citation type="submission" date="2017-09" db="EMBL/GenBank/DDBJ databases">
        <title>Complete Genome Sequence of ansamitocin-producing Bacterium Actinosynnema pretiosum X47.</title>
        <authorList>
            <person name="Cao G."/>
            <person name="Zong G."/>
            <person name="Zhong C."/>
            <person name="Fu J."/>
        </authorList>
    </citation>
    <scope>NUCLEOTIDE SEQUENCE [LARGE SCALE GENOMIC DNA]</scope>
    <source>
        <strain evidence="2">X47</strain>
    </source>
</reference>
<evidence type="ECO:0000313" key="3">
    <source>
        <dbReference type="Proteomes" id="UP000218505"/>
    </source>
</evidence>
<dbReference type="Proteomes" id="UP000218505">
    <property type="component" value="Chromosome"/>
</dbReference>
<feature type="domain" description="Lantibiotic dehydratase N-terminal" evidence="1">
    <location>
        <begin position="144"/>
        <end position="575"/>
    </location>
</feature>
<dbReference type="AlphaFoldDB" id="A0A290Z843"/>
<gene>
    <name evidence="2" type="ORF">CNX65_19275</name>
</gene>
<proteinExistence type="predicted"/>
<accession>A0A290Z843</accession>
<dbReference type="Pfam" id="PF04738">
    <property type="entry name" value="Lant_dehydr_N"/>
    <property type="match status" value="1"/>
</dbReference>
<dbReference type="RefSeq" id="WP_096494999.1">
    <property type="nucleotide sequence ID" value="NZ_CP023445.1"/>
</dbReference>
<keyword evidence="3" id="KW-1185">Reference proteome</keyword>
<dbReference type="EMBL" id="CP023445">
    <property type="protein sequence ID" value="ATE55166.1"/>
    <property type="molecule type" value="Genomic_DNA"/>
</dbReference>
<organism evidence="2 3">
    <name type="scientific">Actinosynnema pretiosum</name>
    <dbReference type="NCBI Taxonomy" id="42197"/>
    <lineage>
        <taxon>Bacteria</taxon>
        <taxon>Bacillati</taxon>
        <taxon>Actinomycetota</taxon>
        <taxon>Actinomycetes</taxon>
        <taxon>Pseudonocardiales</taxon>
        <taxon>Pseudonocardiaceae</taxon>
        <taxon>Actinosynnema</taxon>
    </lineage>
</organism>
<sequence length="817" mass="86783">MTGHGTSTELAPYALVRVAALAHPGPAGSDFRAALAALAAVEADLAALAGDLADALHDSAAHHGADFHRAVVLPLRRDVHNHRPPHPGRDLGDLPERVPLLAKWLAAHGARAEAEAAALAAWPDALARSRAWLARVCAADAPRLASALTGADLLRGMDRAARLGGVPDRRARKAEPTLLRYALRATAKTSPLSWHTHVGWSTWDDRAEAAPHPGPAVSRPAAHRLLVTRFATALGPLLPHRVAAGLRVRDGRVLFRRDTPVAGVGRADVVREEEVDVAATGPLRFVLALVRDAGPPGLRLAEVEAALAARLPEGSADAARGFVARARELGLLVPIPPVHPQERDPLTALATWLTDQPAGPATPDPAALAGRLTALARTTEEFGATPAPARAAVLAELSEGWRELGERVGADLTGVAPVVEDVVLPEPTTTPLGAFPELALLTPLLIAFDQHVLLRRLITARFTERFGVGGVASLADGAGPITSAWRDSTSGAVPADPAALELLAVREELAGLVRGGVITDAVLDRAAGLLPAWTTRRPGSYGFFAQPTGDGRLVVNRVYSGFGKFTSRFLDLLPGAREAVTAQVLRHTDDPVQFRPVRGFNPNLHPLVGAREVGEDARWADLLADDLDVRHDPDADEVRVTRDGRPLDVLYLGFMVPIALPDRQAALYSDLSCGWVDLDALREREVDGGVTRLGPLAHRNVVLARRSWGFPVPPVVGAEERAALDVALLRARHGLPEHVFVGPEGAPDPAEAYRHALTARKPQYADLGDPLHLRCLPRLLAGFPDGVRVTEALPVPGTAGADGRVVELVAETYWRNS</sequence>